<evidence type="ECO:0000313" key="3">
    <source>
        <dbReference type="EMBL" id="GGN04019.1"/>
    </source>
</evidence>
<dbReference type="PANTHER" id="PTHR12526:SF630">
    <property type="entry name" value="GLYCOSYLTRANSFERASE"/>
    <property type="match status" value="1"/>
</dbReference>
<dbReference type="Pfam" id="PF00534">
    <property type="entry name" value="Glycos_transf_1"/>
    <property type="match status" value="1"/>
</dbReference>
<protein>
    <recommendedName>
        <fullName evidence="2">Glycosyl transferase family 1 domain-containing protein</fullName>
    </recommendedName>
</protein>
<dbReference type="RefSeq" id="WP_030203056.1">
    <property type="nucleotide sequence ID" value="NZ_BMNZ01000006.1"/>
</dbReference>
<dbReference type="PANTHER" id="PTHR12526">
    <property type="entry name" value="GLYCOSYLTRANSFERASE"/>
    <property type="match status" value="1"/>
</dbReference>
<dbReference type="InterPro" id="IPR001296">
    <property type="entry name" value="Glyco_trans_1"/>
</dbReference>
<organism evidence="3 4">
    <name type="scientific">Terrabacter tumescens</name>
    <dbReference type="NCBI Taxonomy" id="60443"/>
    <lineage>
        <taxon>Bacteria</taxon>
        <taxon>Bacillati</taxon>
        <taxon>Actinomycetota</taxon>
        <taxon>Actinomycetes</taxon>
        <taxon>Micrococcales</taxon>
        <taxon>Intrasporangiaceae</taxon>
        <taxon>Terrabacter</taxon>
    </lineage>
</organism>
<proteinExistence type="predicted"/>
<name>A0ABQ2IBW5_9MICO</name>
<dbReference type="Gene3D" id="3.40.50.2000">
    <property type="entry name" value="Glycogen Phosphorylase B"/>
    <property type="match status" value="2"/>
</dbReference>
<evidence type="ECO:0000259" key="2">
    <source>
        <dbReference type="Pfam" id="PF00534"/>
    </source>
</evidence>
<accession>A0ABQ2IBW5</accession>
<dbReference type="SUPFAM" id="SSF53756">
    <property type="entry name" value="UDP-Glycosyltransferase/glycogen phosphorylase"/>
    <property type="match status" value="1"/>
</dbReference>
<sequence length="383" mass="42112">MTSFRSLGGTRPPILVMSNHIDGLGGAERVSHLIAAGLTSRGYDVALRGIRPAADERLTLGSLPYSTGFLSSRPERPRSEEPWPDDVRASMRAEAVKGLDRLLEGYREGLFICTQVFVAEHLAELGIERCLNAGTRVIGQYHSSFDAAQLTGDFGRISKVYRQIDRFLLLTEEDATAFREKNFNNTGHMPNPLPFYPDEAPTTGRDKLVVLIARHDENKQVDHALRAWSLVSSQHPEWRLELYGDGPEHEALVALAAELGIASSVRFMGVVDNVEAVLLRSSIALLCSHYEGLPMVLAEAIACAVPVVTYNASAGIREIVRDGENGIVVSPSHIEGLAAGMRRLMSDEPLRQTYADQARAHALAFSAESVLDRWEELIARTML</sequence>
<comment type="caution">
    <text evidence="3">The sequence shown here is derived from an EMBL/GenBank/DDBJ whole genome shotgun (WGS) entry which is preliminary data.</text>
</comment>
<gene>
    <name evidence="3" type="ORF">GCM10009721_34280</name>
</gene>
<dbReference type="EMBL" id="BMNZ01000006">
    <property type="protein sequence ID" value="GGN04019.1"/>
    <property type="molecule type" value="Genomic_DNA"/>
</dbReference>
<feature type="domain" description="Glycosyl transferase family 1" evidence="2">
    <location>
        <begin position="204"/>
        <end position="360"/>
    </location>
</feature>
<evidence type="ECO:0000313" key="4">
    <source>
        <dbReference type="Proteomes" id="UP000623461"/>
    </source>
</evidence>
<evidence type="ECO:0000256" key="1">
    <source>
        <dbReference type="ARBA" id="ARBA00022679"/>
    </source>
</evidence>
<keyword evidence="4" id="KW-1185">Reference proteome</keyword>
<reference evidence="4" key="1">
    <citation type="journal article" date="2019" name="Int. J. Syst. Evol. Microbiol.">
        <title>The Global Catalogue of Microorganisms (GCM) 10K type strain sequencing project: providing services to taxonomists for standard genome sequencing and annotation.</title>
        <authorList>
            <consortium name="The Broad Institute Genomics Platform"/>
            <consortium name="The Broad Institute Genome Sequencing Center for Infectious Disease"/>
            <person name="Wu L."/>
            <person name="Ma J."/>
        </authorList>
    </citation>
    <scope>NUCLEOTIDE SEQUENCE [LARGE SCALE GENOMIC DNA]</scope>
    <source>
        <strain evidence="4">JCM 1365</strain>
    </source>
</reference>
<dbReference type="Proteomes" id="UP000623461">
    <property type="component" value="Unassembled WGS sequence"/>
</dbReference>
<keyword evidence="1" id="KW-0808">Transferase</keyword>